<name>A0A1X7U0D9_AMPQE</name>
<dbReference type="InterPro" id="IPR000109">
    <property type="entry name" value="POT_fam"/>
</dbReference>
<dbReference type="EnsemblMetazoa" id="Aqu2.1.21255_001">
    <property type="protein sequence ID" value="Aqu2.1.21255_001"/>
    <property type="gene ID" value="Aqu2.1.21255"/>
</dbReference>
<dbReference type="GO" id="GO:0016020">
    <property type="term" value="C:membrane"/>
    <property type="evidence" value="ECO:0007669"/>
    <property type="project" value="UniProtKB-SubCell"/>
</dbReference>
<evidence type="ECO:0000256" key="6">
    <source>
        <dbReference type="ARBA" id="ARBA00023136"/>
    </source>
</evidence>
<keyword evidence="6 7" id="KW-0472">Membrane</keyword>
<evidence type="ECO:0000256" key="4">
    <source>
        <dbReference type="ARBA" id="ARBA00022856"/>
    </source>
</evidence>
<keyword evidence="4" id="KW-0571">Peptide transport</keyword>
<feature type="transmembrane region" description="Helical" evidence="7">
    <location>
        <begin position="184"/>
        <end position="204"/>
    </location>
</feature>
<keyword evidence="4" id="KW-0813">Transport</keyword>
<evidence type="ECO:0000256" key="3">
    <source>
        <dbReference type="ARBA" id="ARBA00022692"/>
    </source>
</evidence>
<keyword evidence="3 7" id="KW-0812">Transmembrane</keyword>
<keyword evidence="4" id="KW-0653">Protein transport</keyword>
<protein>
    <recommendedName>
        <fullName evidence="9">Major facilitator superfamily associated domain-containing protein</fullName>
    </recommendedName>
</protein>
<evidence type="ECO:0000256" key="7">
    <source>
        <dbReference type="SAM" id="Phobius"/>
    </source>
</evidence>
<feature type="transmembrane region" description="Helical" evidence="7">
    <location>
        <begin position="79"/>
        <end position="102"/>
    </location>
</feature>
<evidence type="ECO:0000256" key="5">
    <source>
        <dbReference type="ARBA" id="ARBA00022989"/>
    </source>
</evidence>
<evidence type="ECO:0000256" key="2">
    <source>
        <dbReference type="ARBA" id="ARBA00005982"/>
    </source>
</evidence>
<feature type="transmembrane region" description="Helical" evidence="7">
    <location>
        <begin position="147"/>
        <end position="172"/>
    </location>
</feature>
<keyword evidence="5 7" id="KW-1133">Transmembrane helix</keyword>
<proteinExistence type="inferred from homology"/>
<organism evidence="8">
    <name type="scientific">Amphimedon queenslandica</name>
    <name type="common">Sponge</name>
    <dbReference type="NCBI Taxonomy" id="400682"/>
    <lineage>
        <taxon>Eukaryota</taxon>
        <taxon>Metazoa</taxon>
        <taxon>Porifera</taxon>
        <taxon>Demospongiae</taxon>
        <taxon>Heteroscleromorpha</taxon>
        <taxon>Haplosclerida</taxon>
        <taxon>Niphatidae</taxon>
        <taxon>Amphimedon</taxon>
    </lineage>
</organism>
<dbReference type="PANTHER" id="PTHR11654">
    <property type="entry name" value="OLIGOPEPTIDE TRANSPORTER-RELATED"/>
    <property type="match status" value="1"/>
</dbReference>
<dbReference type="GO" id="GO:0022857">
    <property type="term" value="F:transmembrane transporter activity"/>
    <property type="evidence" value="ECO:0007669"/>
    <property type="project" value="InterPro"/>
</dbReference>
<feature type="transmembrane region" description="Helical" evidence="7">
    <location>
        <begin position="35"/>
        <end position="59"/>
    </location>
</feature>
<comment type="similarity">
    <text evidence="2">Belongs to the major facilitator superfamily. Proton-dependent oligopeptide transporter (POT/PTR) (TC 2.A.17) family.</text>
</comment>
<feature type="transmembrane region" description="Helical" evidence="7">
    <location>
        <begin position="114"/>
        <end position="135"/>
    </location>
</feature>
<dbReference type="eggNOG" id="KOG1237">
    <property type="taxonomic scope" value="Eukaryota"/>
</dbReference>
<feature type="transmembrane region" description="Helical" evidence="7">
    <location>
        <begin position="349"/>
        <end position="375"/>
    </location>
</feature>
<dbReference type="AlphaFoldDB" id="A0A1X7U0D9"/>
<dbReference type="Pfam" id="PF00854">
    <property type="entry name" value="PTR2"/>
    <property type="match status" value="1"/>
</dbReference>
<dbReference type="OrthoDB" id="8904098at2759"/>
<dbReference type="InParanoid" id="A0A1X7U0D9"/>
<accession>A0A1X7U0D9</accession>
<feature type="transmembrane region" description="Helical" evidence="7">
    <location>
        <begin position="503"/>
        <end position="521"/>
    </location>
</feature>
<sequence>MSADRKGSFIFNQAKERLSLPQRYLKELKSRTFKFSGWLLVLYAIAVASTIQLSHTITVRLATPPATSPVMNTEDSTKLYYVASFGRSILHVFLYLFVGWFSDIKIGRKGAVRLSLWINWFGVLLEMCSMCIQFGSGSYPAINTAKYGVSMIALLLMLLGSAMFFVNVVAYGLDQLADYSNSRIRAFIHWLVWGLFIGFTAGYIGRDNVYNSNLQLCLGLGVFIASSLAVCTDSLLNHYYMETGELAENPYRLVLKVLWYASRHKHMLSQRSAFTFWEAETPNRISLAKQKYGGPFPDQSVENVKTFLRIILICFALFGFYIPFFVMYGRIVVDQFEGSTESLGGYGSYIMWNICDKIVIILVALYELVLIPLFPKLEYFFLNPLRWLGISYILLLITLLITFAISVAGEVLTPYEVNCTTETKKFQVSFLYFTVPFLLYGLIDMISIISGLEFIGSQSPTYMSGMLTGVFWFVRGIYTEVGRLIQLSFSLITHGPGDLSCNFWNILTQIVILIVGFFIYVKAAKWYQNRIRNEASDRTIIEEKYSQRLERSEEESEIVIDENGEEVSSLHDYFLKDYVIETVK</sequence>
<feature type="transmembrane region" description="Helical" evidence="7">
    <location>
        <begin position="307"/>
        <end position="329"/>
    </location>
</feature>
<dbReference type="Gene3D" id="1.20.1250.20">
    <property type="entry name" value="MFS general substrate transporter like domains"/>
    <property type="match status" value="1"/>
</dbReference>
<dbReference type="GO" id="GO:0015833">
    <property type="term" value="P:peptide transport"/>
    <property type="evidence" value="ECO:0007669"/>
    <property type="project" value="UniProtKB-KW"/>
</dbReference>
<reference evidence="8" key="1">
    <citation type="submission" date="2017-05" db="UniProtKB">
        <authorList>
            <consortium name="EnsemblMetazoa"/>
        </authorList>
    </citation>
    <scope>IDENTIFICATION</scope>
</reference>
<evidence type="ECO:0000256" key="1">
    <source>
        <dbReference type="ARBA" id="ARBA00004141"/>
    </source>
</evidence>
<evidence type="ECO:0000313" key="8">
    <source>
        <dbReference type="EnsemblMetazoa" id="Aqu2.1.21255_001"/>
    </source>
</evidence>
<feature type="transmembrane region" description="Helical" evidence="7">
    <location>
        <begin position="429"/>
        <end position="449"/>
    </location>
</feature>
<comment type="subcellular location">
    <subcellularLocation>
        <location evidence="1">Membrane</location>
        <topology evidence="1">Multi-pass membrane protein</topology>
    </subcellularLocation>
</comment>
<dbReference type="InterPro" id="IPR036259">
    <property type="entry name" value="MFS_trans_sf"/>
</dbReference>
<feature type="transmembrane region" description="Helical" evidence="7">
    <location>
        <begin position="387"/>
        <end position="409"/>
    </location>
</feature>
<evidence type="ECO:0008006" key="9">
    <source>
        <dbReference type="Google" id="ProtNLM"/>
    </source>
</evidence>